<proteinExistence type="predicted"/>
<dbReference type="SMR" id="A7IVC8"/>
<dbReference type="InterPro" id="IPR007542">
    <property type="entry name" value="MCP_C"/>
</dbReference>
<feature type="domain" description="Major capsid protein C-terminal" evidence="4">
    <location>
        <begin position="334"/>
        <end position="516"/>
    </location>
</feature>
<comment type="subcellular location">
    <subcellularLocation>
        <location evidence="1">Virion</location>
    </subcellularLocation>
</comment>
<dbReference type="GO" id="GO:0005198">
    <property type="term" value="F:structural molecule activity"/>
    <property type="evidence" value="ECO:0007669"/>
    <property type="project" value="InterPro"/>
</dbReference>
<dbReference type="InterPro" id="IPR016112">
    <property type="entry name" value="VP_dsDNA_II"/>
</dbReference>
<dbReference type="InterPro" id="IPR038519">
    <property type="entry name" value="MCP_C_sf"/>
</dbReference>
<reference evidence="6 7" key="1">
    <citation type="journal article" date="2007" name="Virology">
        <title>Sequence and annotation of the 314-kb MT325 and the 321-kb FR483 viruses that infect Chlorella Pbi.</title>
        <authorList>
            <person name="Fitzgerald L.A."/>
            <person name="Graves M.V."/>
            <person name="Li X."/>
            <person name="Feldblyum T."/>
            <person name="Hartigan J."/>
            <person name="Van Etten J.L."/>
        </authorList>
    </citation>
    <scope>NUCLEOTIDE SEQUENCE [LARGE SCALE GENOMIC DNA]</scope>
    <source>
        <strain evidence="6 7">MT325</strain>
    </source>
</reference>
<dbReference type="EMBL" id="DQ491001">
    <property type="protein sequence ID" value="ABT14302.1"/>
    <property type="molecule type" value="Genomic_DNA"/>
</dbReference>
<feature type="domain" description="Major capsid protein N-terminal" evidence="5">
    <location>
        <begin position="25"/>
        <end position="78"/>
    </location>
</feature>
<evidence type="ECO:0000256" key="3">
    <source>
        <dbReference type="ARBA" id="ARBA00022844"/>
    </source>
</evidence>
<dbReference type="Gene3D" id="2.70.9.10">
    <property type="entry name" value="Adenovirus Type 2 Hexon, domain 4"/>
    <property type="match status" value="1"/>
</dbReference>
<feature type="domain" description="Major capsid protein N-terminal" evidence="5">
    <location>
        <begin position="183"/>
        <end position="331"/>
    </location>
</feature>
<dbReference type="Pfam" id="PF04451">
    <property type="entry name" value="Capsid_NCLDV"/>
    <property type="match status" value="1"/>
</dbReference>
<evidence type="ECO:0000256" key="1">
    <source>
        <dbReference type="ARBA" id="ARBA00004328"/>
    </source>
</evidence>
<evidence type="ECO:0000256" key="2">
    <source>
        <dbReference type="ARBA" id="ARBA00022561"/>
    </source>
</evidence>
<protein>
    <submittedName>
        <fullName evidence="6">Uncharacterized protein M748L</fullName>
    </submittedName>
</protein>
<accession>A7IVC8</accession>
<dbReference type="GO" id="GO:0019028">
    <property type="term" value="C:viral capsid"/>
    <property type="evidence" value="ECO:0007669"/>
    <property type="project" value="UniProtKB-KW"/>
</dbReference>
<evidence type="ECO:0000313" key="6">
    <source>
        <dbReference type="EMBL" id="ABT14302.1"/>
    </source>
</evidence>
<dbReference type="Pfam" id="PF16903">
    <property type="entry name" value="Capsid_N"/>
    <property type="match status" value="2"/>
</dbReference>
<evidence type="ECO:0000313" key="7">
    <source>
        <dbReference type="Proteomes" id="UP000246715"/>
    </source>
</evidence>
<evidence type="ECO:0000259" key="5">
    <source>
        <dbReference type="Pfam" id="PF16903"/>
    </source>
</evidence>
<evidence type="ECO:0000259" key="4">
    <source>
        <dbReference type="Pfam" id="PF04451"/>
    </source>
</evidence>
<organism evidence="6 7">
    <name type="scientific">Paramecium bursaria Chlorella virus MT325</name>
    <name type="common">PBCV-MT325</name>
    <dbReference type="NCBI Taxonomy" id="346932"/>
    <lineage>
        <taxon>Viruses</taxon>
        <taxon>Varidnaviria</taxon>
        <taxon>Bamfordvirae</taxon>
        <taxon>Nucleocytoviricota</taxon>
        <taxon>Megaviricetes</taxon>
        <taxon>Algavirales</taxon>
        <taxon>Phycodnaviridae</taxon>
        <taxon>Chlorovirus</taxon>
        <taxon>Chlorovirus conductrix</taxon>
        <taxon>Paramecium bursaria Chlorella virus A1</taxon>
    </lineage>
</organism>
<keyword evidence="2" id="KW-0167">Capsid protein</keyword>
<dbReference type="SUPFAM" id="SSF49749">
    <property type="entry name" value="Group II dsDNA viruses VP"/>
    <property type="match status" value="2"/>
</dbReference>
<sequence>MPGAISQLVSYGAQDVYLTGNPQITFFKAIYRRYTNFAMESIQQSMDGTTDFGKFPTCTISRNGDLAGAIWIEVTLPSLLGYNITPTPPISPGSSTLQNASNVMANTSLFTDTSGNYWQTRNGAAYSNLVAANLNGIYYASADTANMANTAAYSGNIITWPYMTFTGNGMPNTPAISNVSIPTSNLRYVNGVGLALFNSIELQLGGQRIDKHYSEWWDIWSELTETSEHLQGYNQMVGRYDPAYYNNNWDVTQARGGTYYIPLKFCYNLNPGQYMPLVALSYHDLKLNFDINNYLNCVRCNYPVTSLTSMVGSNPLSISNFKLYCDYIFLDAPERIRMSEIQHEYLVTQLQWQGSEPVTAPSAPNGTTNRKFTLNFNHPVKCLIIAYQAASSYEQGDAVNGNDIFNYQIPGDDGAEIIESMTLLINGSERFSARPGAYFRLVQPYQHSLRTPSKSIYLYSFALEDIDSKQPNGSANFTRYDSAQLQMVLNPNLPSGRFQIYAPNYNILRVAAGMGGLAFAN</sequence>
<gene>
    <name evidence="6" type="primary">M748L</name>
    <name evidence="6" type="ORF">MT325_M748L</name>
</gene>
<name>A7IVC8_PBCVM</name>
<dbReference type="InterPro" id="IPR031654">
    <property type="entry name" value="Capsid_N"/>
</dbReference>
<dbReference type="Gene3D" id="2.70.9.20">
    <property type="entry name" value="Major capsid protein Vp54"/>
    <property type="match status" value="1"/>
</dbReference>
<organismHost>
    <name type="scientific">Paramecium bursaria</name>
    <dbReference type="NCBI Taxonomy" id="74790"/>
</organismHost>
<keyword evidence="3" id="KW-0946">Virion</keyword>
<dbReference type="Proteomes" id="UP000246715">
    <property type="component" value="Segment"/>
</dbReference>